<dbReference type="PRINTS" id="PR00400">
    <property type="entry name" value="TETREPRESSOR"/>
</dbReference>
<keyword evidence="3 5" id="KW-0238">DNA-binding</keyword>
<dbReference type="GO" id="GO:0000976">
    <property type="term" value="F:transcription cis-regulatory region binding"/>
    <property type="evidence" value="ECO:0007669"/>
    <property type="project" value="TreeGrafter"/>
</dbReference>
<protein>
    <submittedName>
        <fullName evidence="7">TetR family transcriptional regulator</fullName>
    </submittedName>
</protein>
<dbReference type="PROSITE" id="PS50977">
    <property type="entry name" value="HTH_TETR_2"/>
    <property type="match status" value="1"/>
</dbReference>
<keyword evidence="4" id="KW-0804">Transcription</keyword>
<organism evidence="7 8">
    <name type="scientific">Actinoplanes xinjiangensis</name>
    <dbReference type="NCBI Taxonomy" id="512350"/>
    <lineage>
        <taxon>Bacteria</taxon>
        <taxon>Bacillati</taxon>
        <taxon>Actinomycetota</taxon>
        <taxon>Actinomycetes</taxon>
        <taxon>Micromonosporales</taxon>
        <taxon>Micromonosporaceae</taxon>
        <taxon>Actinoplanes</taxon>
    </lineage>
</organism>
<keyword evidence="8" id="KW-1185">Reference proteome</keyword>
<dbReference type="GO" id="GO:0046677">
    <property type="term" value="P:response to antibiotic"/>
    <property type="evidence" value="ECO:0007669"/>
    <property type="project" value="InterPro"/>
</dbReference>
<proteinExistence type="predicted"/>
<dbReference type="EMBL" id="QGGR01000007">
    <property type="protein sequence ID" value="PWK47403.1"/>
    <property type="molecule type" value="Genomic_DNA"/>
</dbReference>
<evidence type="ECO:0000313" key="8">
    <source>
        <dbReference type="Proteomes" id="UP000245697"/>
    </source>
</evidence>
<name>A0A316FGM8_9ACTN</name>
<dbReference type="InterPro" id="IPR050109">
    <property type="entry name" value="HTH-type_TetR-like_transc_reg"/>
</dbReference>
<dbReference type="SUPFAM" id="SSF48498">
    <property type="entry name" value="Tetracyclin repressor-like, C-terminal domain"/>
    <property type="match status" value="1"/>
</dbReference>
<dbReference type="SUPFAM" id="SSF46689">
    <property type="entry name" value="Homeodomain-like"/>
    <property type="match status" value="1"/>
</dbReference>
<evidence type="ECO:0000256" key="3">
    <source>
        <dbReference type="ARBA" id="ARBA00023125"/>
    </source>
</evidence>
<feature type="DNA-binding region" description="H-T-H motif" evidence="5">
    <location>
        <begin position="31"/>
        <end position="50"/>
    </location>
</feature>
<dbReference type="InterPro" id="IPR004111">
    <property type="entry name" value="Repressor_TetR_C"/>
</dbReference>
<comment type="caution">
    <text evidence="7">The sequence shown here is derived from an EMBL/GenBank/DDBJ whole genome shotgun (WGS) entry which is preliminary data.</text>
</comment>
<dbReference type="InterPro" id="IPR036271">
    <property type="entry name" value="Tet_transcr_reg_TetR-rel_C_sf"/>
</dbReference>
<dbReference type="RefSeq" id="WP_239170095.1">
    <property type="nucleotide sequence ID" value="NZ_BONA01000045.1"/>
</dbReference>
<dbReference type="Gene3D" id="1.10.357.10">
    <property type="entry name" value="Tetracycline Repressor, domain 2"/>
    <property type="match status" value="1"/>
</dbReference>
<keyword evidence="2" id="KW-0805">Transcription regulation</keyword>
<evidence type="ECO:0000313" key="7">
    <source>
        <dbReference type="EMBL" id="PWK47403.1"/>
    </source>
</evidence>
<dbReference type="GO" id="GO:0003700">
    <property type="term" value="F:DNA-binding transcription factor activity"/>
    <property type="evidence" value="ECO:0007669"/>
    <property type="project" value="TreeGrafter"/>
</dbReference>
<dbReference type="InterPro" id="IPR009057">
    <property type="entry name" value="Homeodomain-like_sf"/>
</dbReference>
<evidence type="ECO:0000256" key="4">
    <source>
        <dbReference type="ARBA" id="ARBA00023163"/>
    </source>
</evidence>
<dbReference type="Gene3D" id="1.10.10.60">
    <property type="entry name" value="Homeodomain-like"/>
    <property type="match status" value="1"/>
</dbReference>
<evidence type="ECO:0000259" key="6">
    <source>
        <dbReference type="PROSITE" id="PS50977"/>
    </source>
</evidence>
<dbReference type="InterPro" id="IPR001647">
    <property type="entry name" value="HTH_TetR"/>
</dbReference>
<dbReference type="Pfam" id="PF02909">
    <property type="entry name" value="TetR_C_1"/>
    <property type="match status" value="1"/>
</dbReference>
<dbReference type="PANTHER" id="PTHR30055:SF151">
    <property type="entry name" value="TRANSCRIPTIONAL REGULATORY PROTEIN"/>
    <property type="match status" value="1"/>
</dbReference>
<dbReference type="AlphaFoldDB" id="A0A316FGM8"/>
<dbReference type="PANTHER" id="PTHR30055">
    <property type="entry name" value="HTH-TYPE TRANSCRIPTIONAL REGULATOR RUTR"/>
    <property type="match status" value="1"/>
</dbReference>
<sequence length="213" mass="23467">MRKAEREPLNRERVLTTAVTIADRDGIAAVTMRRLGAELGVEAMSLYYHLRGKDALLDGVAETLIEEVLAAVARAGGEGEWRAVLRARFLAAREVMLRHRWGPGVLNSRTTVPLGVLRYYDSIIAVMRDAGFSYRIAHRALHAFGSMPLGFVQEVFSPSADEGTDMSAVADLVPHLVAMVTSEAHDADLGWCDSQVEFEFTLDLLLDGLDRAR</sequence>
<evidence type="ECO:0000256" key="2">
    <source>
        <dbReference type="ARBA" id="ARBA00023015"/>
    </source>
</evidence>
<evidence type="ECO:0000256" key="5">
    <source>
        <dbReference type="PROSITE-ProRule" id="PRU00335"/>
    </source>
</evidence>
<reference evidence="7 8" key="1">
    <citation type="submission" date="2018-05" db="EMBL/GenBank/DDBJ databases">
        <title>Genomic Encyclopedia of Archaeal and Bacterial Type Strains, Phase II (KMG-II): from individual species to whole genera.</title>
        <authorList>
            <person name="Goeker M."/>
        </authorList>
    </citation>
    <scope>NUCLEOTIDE SEQUENCE [LARGE SCALE GENOMIC DNA]</scope>
    <source>
        <strain evidence="7 8">DSM 45184</strain>
    </source>
</reference>
<feature type="domain" description="HTH tetR-type" evidence="6">
    <location>
        <begin position="8"/>
        <end position="68"/>
    </location>
</feature>
<evidence type="ECO:0000256" key="1">
    <source>
        <dbReference type="ARBA" id="ARBA00022491"/>
    </source>
</evidence>
<dbReference type="Proteomes" id="UP000245697">
    <property type="component" value="Unassembled WGS sequence"/>
</dbReference>
<gene>
    <name evidence="7" type="ORF">BC793_10712</name>
</gene>
<dbReference type="GO" id="GO:0045892">
    <property type="term" value="P:negative regulation of DNA-templated transcription"/>
    <property type="evidence" value="ECO:0007669"/>
    <property type="project" value="InterPro"/>
</dbReference>
<dbReference type="Pfam" id="PF00440">
    <property type="entry name" value="TetR_N"/>
    <property type="match status" value="1"/>
</dbReference>
<keyword evidence="1" id="KW-0678">Repressor</keyword>
<accession>A0A316FGM8</accession>
<dbReference type="InterPro" id="IPR003012">
    <property type="entry name" value="Tet_transcr_reg_TetR"/>
</dbReference>